<reference evidence="3" key="1">
    <citation type="submission" date="2020-04" db="EMBL/GenBank/DDBJ databases">
        <authorList>
            <person name="Chiriac C."/>
            <person name="Salcher M."/>
            <person name="Ghai R."/>
            <person name="Kavagutti S V."/>
        </authorList>
    </citation>
    <scope>NUCLEOTIDE SEQUENCE</scope>
</reference>
<gene>
    <name evidence="3" type="ORF">UFOVP1_59</name>
</gene>
<feature type="coiled-coil region" evidence="1">
    <location>
        <begin position="76"/>
        <end position="119"/>
    </location>
</feature>
<evidence type="ECO:0000313" key="3">
    <source>
        <dbReference type="EMBL" id="CAB4120969.1"/>
    </source>
</evidence>
<accession>A0A6J5KL77</accession>
<organism evidence="3">
    <name type="scientific">uncultured Caudovirales phage</name>
    <dbReference type="NCBI Taxonomy" id="2100421"/>
    <lineage>
        <taxon>Viruses</taxon>
        <taxon>Duplodnaviria</taxon>
        <taxon>Heunggongvirae</taxon>
        <taxon>Uroviricota</taxon>
        <taxon>Caudoviricetes</taxon>
        <taxon>Peduoviridae</taxon>
        <taxon>Maltschvirus</taxon>
        <taxon>Maltschvirus maltsch</taxon>
    </lineage>
</organism>
<name>A0A6J5KL77_9CAUD</name>
<feature type="compositionally biased region" description="Basic and acidic residues" evidence="2">
    <location>
        <begin position="33"/>
        <end position="42"/>
    </location>
</feature>
<sequence length="277" mass="32473">MKEQQEINEQFNKMGVDVETSKDNKSQPTQQSKDIETSTERTLTDFEQQQQALGWDPNGVKGAEEWSRHYPLFKTIENLNKENKKLNKTLDYVKNAMERQQAKEQAKEEQILRQQRENAIKVGDVALVNHIENTYQQQRQAQAPRQTIKAFDDFNEKYDHIVNATGGEELDIKIYFKQVDIALGNQLPPEEHVKRVEEALHRKFPKYFNKDQDDDEHLTQSVESGIQSNVKKSLRKKYSERDLTKDQKDMFANFKRYGFPITLEKYISDLVDSGEIK</sequence>
<evidence type="ECO:0000256" key="2">
    <source>
        <dbReference type="SAM" id="MobiDB-lite"/>
    </source>
</evidence>
<evidence type="ECO:0000256" key="1">
    <source>
        <dbReference type="SAM" id="Coils"/>
    </source>
</evidence>
<protein>
    <submittedName>
        <fullName evidence="3">Uncharacterized protein</fullName>
    </submittedName>
</protein>
<proteinExistence type="predicted"/>
<keyword evidence="1" id="KW-0175">Coiled coil</keyword>
<feature type="region of interest" description="Disordered" evidence="2">
    <location>
        <begin position="1"/>
        <end position="42"/>
    </location>
</feature>
<dbReference type="EMBL" id="LR796139">
    <property type="protein sequence ID" value="CAB4120969.1"/>
    <property type="molecule type" value="Genomic_DNA"/>
</dbReference>